<dbReference type="PANTHER" id="PTHR10039">
    <property type="entry name" value="AMELOGENIN"/>
    <property type="match status" value="1"/>
</dbReference>
<feature type="domain" description="GPI inositol-deacylase winged helix" evidence="2">
    <location>
        <begin position="593"/>
        <end position="659"/>
    </location>
</feature>
<comment type="caution">
    <text evidence="4">The sequence shown here is derived from an EMBL/GenBank/DDBJ whole genome shotgun (WGS) entry which is preliminary data.</text>
</comment>
<accession>A0ABR1W602</accession>
<dbReference type="InterPro" id="IPR027417">
    <property type="entry name" value="P-loop_NTPase"/>
</dbReference>
<proteinExistence type="predicted"/>
<evidence type="ECO:0000259" key="2">
    <source>
        <dbReference type="Pfam" id="PF22939"/>
    </source>
</evidence>
<dbReference type="Pfam" id="PF24883">
    <property type="entry name" value="NPHP3_N"/>
    <property type="match status" value="1"/>
</dbReference>
<keyword evidence="5" id="KW-1185">Reference proteome</keyword>
<evidence type="ECO:0000256" key="1">
    <source>
        <dbReference type="ARBA" id="ARBA00022737"/>
    </source>
</evidence>
<reference evidence="4 5" key="1">
    <citation type="submission" date="2023-01" db="EMBL/GenBank/DDBJ databases">
        <title>Analysis of 21 Apiospora genomes using comparative genomics revels a genus with tremendous synthesis potential of carbohydrate active enzymes and secondary metabolites.</title>
        <authorList>
            <person name="Sorensen T."/>
        </authorList>
    </citation>
    <scope>NUCLEOTIDE SEQUENCE [LARGE SCALE GENOMIC DNA]</scope>
    <source>
        <strain evidence="4 5">CBS 135458</strain>
    </source>
</reference>
<protein>
    <recommendedName>
        <fullName evidence="6">NACHT domain-containing protein</fullName>
    </recommendedName>
</protein>
<evidence type="ECO:0008006" key="6">
    <source>
        <dbReference type="Google" id="ProtNLM"/>
    </source>
</evidence>
<dbReference type="EMBL" id="JAQQWL010000003">
    <property type="protein sequence ID" value="KAK8078925.1"/>
    <property type="molecule type" value="Genomic_DNA"/>
</dbReference>
<dbReference type="RefSeq" id="XP_066719996.1">
    <property type="nucleotide sequence ID" value="XM_066854141.1"/>
</dbReference>
<dbReference type="SUPFAM" id="SSF52540">
    <property type="entry name" value="P-loop containing nucleoside triphosphate hydrolases"/>
    <property type="match status" value="1"/>
</dbReference>
<evidence type="ECO:0000313" key="5">
    <source>
        <dbReference type="Proteomes" id="UP001480595"/>
    </source>
</evidence>
<dbReference type="GeneID" id="92087204"/>
<dbReference type="PANTHER" id="PTHR10039:SF16">
    <property type="entry name" value="GPI INOSITOL-DEACYLASE"/>
    <property type="match status" value="1"/>
</dbReference>
<feature type="domain" description="Nephrocystin 3-like N-terminal" evidence="3">
    <location>
        <begin position="317"/>
        <end position="491"/>
    </location>
</feature>
<name>A0ABR1W602_9PEZI</name>
<dbReference type="Gene3D" id="3.40.50.300">
    <property type="entry name" value="P-loop containing nucleotide triphosphate hydrolases"/>
    <property type="match status" value="1"/>
</dbReference>
<evidence type="ECO:0000259" key="3">
    <source>
        <dbReference type="Pfam" id="PF24883"/>
    </source>
</evidence>
<dbReference type="Pfam" id="PF22939">
    <property type="entry name" value="WHD_GPIID"/>
    <property type="match status" value="1"/>
</dbReference>
<gene>
    <name evidence="4" type="ORF">PG994_002732</name>
</gene>
<evidence type="ECO:0000313" key="4">
    <source>
        <dbReference type="EMBL" id="KAK8078925.1"/>
    </source>
</evidence>
<dbReference type="Proteomes" id="UP001480595">
    <property type="component" value="Unassembled WGS sequence"/>
</dbReference>
<keyword evidence="1" id="KW-0677">Repeat</keyword>
<organism evidence="4 5">
    <name type="scientific">Apiospora phragmitis</name>
    <dbReference type="NCBI Taxonomy" id="2905665"/>
    <lineage>
        <taxon>Eukaryota</taxon>
        <taxon>Fungi</taxon>
        <taxon>Dikarya</taxon>
        <taxon>Ascomycota</taxon>
        <taxon>Pezizomycotina</taxon>
        <taxon>Sordariomycetes</taxon>
        <taxon>Xylariomycetidae</taxon>
        <taxon>Amphisphaeriales</taxon>
        <taxon>Apiosporaceae</taxon>
        <taxon>Apiospora</taxon>
    </lineage>
</organism>
<dbReference type="InterPro" id="IPR054471">
    <property type="entry name" value="GPIID_WHD"/>
</dbReference>
<sequence>MPEGGVGNPQITSVLKLDSATRIRHGNLFTGFITNAGLGKGFRQVPNSTGAARPAHIANPPAPVHRFQLRALLSKGTHPDSESNDIPTSTLKWRFNASWVKRRHGRPDDNDINTRTNHIGWTLNGGTGHKKGLAYILAQDVPDLSNRIRSIFFLATPHKGSDYAATLNNILTISGILSSRDYIRDITSGSTSAQLINKDFGRCAHQLHIYSFYETLRTNLGVSTSLIVEKDSAILGPGFKNERVQYIGANHRSICKFDSPDDADYLILRNALSGDVQDLSEGVKIAKEEEKHAHMSALQSYLSNSDQPDEVFQKADGSCKWIDERDEFQDWRDCAKELLDEKKSDEQAKNPSIIWVHAKPGTGKTILAAHVASELQECELECSHYYFHAGSKASRSLSDFLRSIAYQMARSNTAVREKLTQMRNGGSTYDLDDDSTIWTKLFKKGIFQARIYTPQYWVIDALDECTKYHEFLTMLRSEKPSFPLRIFLTSRTLPDMARIHRPLQASMSLWAFQVPIESSMHDIECYIRSRTENLPLDDSSDRIELACKLLSRSNASFPWVRLVLDELEQVYSHLNGGEQVREAHRKRRFAMGCVELPRLTIAELCQALRLDIKEELPSAKSAIEGLCGQLVSVDKDTDMVDLVHPTVREFLHSDAAGEFQISKSLAHKRVASTCLKLLSGRDLQPPRGRRGSAQGRTAEPSLLDYALHFSEHIYGASSETDDLLLSLDLFFKTNILSWLGNGSDTLGDQVWDSSSAEPSVYLLSRSPAALVRKNIEDASISDDAVQLSATEGQYEPLRSARKTALCAHPSLPVVFVGNRVGQVVAFSTKTG</sequence>
<dbReference type="InterPro" id="IPR056884">
    <property type="entry name" value="NPHP3-like_N"/>
</dbReference>